<protein>
    <submittedName>
        <fullName evidence="1">Unannotated protein</fullName>
    </submittedName>
</protein>
<dbReference type="EMBL" id="CAEZVJ010000052">
    <property type="protein sequence ID" value="CAB4628162.1"/>
    <property type="molecule type" value="Genomic_DNA"/>
</dbReference>
<name>A0A6J6ITZ0_9ZZZZ</name>
<dbReference type="AlphaFoldDB" id="A0A6J6ITZ0"/>
<evidence type="ECO:0000313" key="2">
    <source>
        <dbReference type="EMBL" id="CAB4855649.1"/>
    </source>
</evidence>
<dbReference type="EMBL" id="CAFBLF010000006">
    <property type="protein sequence ID" value="CAB4855649.1"/>
    <property type="molecule type" value="Genomic_DNA"/>
</dbReference>
<organism evidence="1">
    <name type="scientific">freshwater metagenome</name>
    <dbReference type="NCBI Taxonomy" id="449393"/>
    <lineage>
        <taxon>unclassified sequences</taxon>
        <taxon>metagenomes</taxon>
        <taxon>ecological metagenomes</taxon>
    </lineage>
</organism>
<gene>
    <name evidence="1" type="ORF">UFOPK1961_00581</name>
    <name evidence="2" type="ORF">UFOPK3339_00072</name>
</gene>
<sequence length="116" mass="13549">MCKNRHTARPNNNLNRPFDCRRVVSDKIALVLRRQNLIECLTDRSNDSQLDQRAGDCRSPKRSAFRVKGVDEITRQTSDIRINFFDHRFEPPHTIVLCLGRFIDEVGEIRIDEIAQ</sequence>
<accession>A0A6J6ITZ0</accession>
<reference evidence="1" key="1">
    <citation type="submission" date="2020-05" db="EMBL/GenBank/DDBJ databases">
        <authorList>
            <person name="Chiriac C."/>
            <person name="Salcher M."/>
            <person name="Ghai R."/>
            <person name="Kavagutti S V."/>
        </authorList>
    </citation>
    <scope>NUCLEOTIDE SEQUENCE</scope>
</reference>
<proteinExistence type="predicted"/>
<evidence type="ECO:0000313" key="1">
    <source>
        <dbReference type="EMBL" id="CAB4628162.1"/>
    </source>
</evidence>